<keyword evidence="3" id="KW-1185">Reference proteome</keyword>
<evidence type="ECO:0000313" key="2">
    <source>
        <dbReference type="EMBL" id="AKG94439.1"/>
    </source>
</evidence>
<dbReference type="KEGG" id="vg:29123242"/>
<accession>A0A139ZVZ7</accession>
<dbReference type="InterPro" id="IPR006448">
    <property type="entry name" value="Phage_term_ssu_P27"/>
</dbReference>
<sequence>MARPRKLINATNKHYTEEERIQKQKEEEKLYNYEPLDFSYFPMGLLRGAYAEWERIGHFVGDLPLSELDSQTMVSYCNYVYLYSKLAEEVSIEGEVTEDGKLNPKVTAMMGYSKQIKSATNDLGLTINSRLKLVAPKEVEDESSDPLGQLIKLRQQS</sequence>
<evidence type="ECO:0000313" key="3">
    <source>
        <dbReference type="Proteomes" id="UP000204463"/>
    </source>
</evidence>
<dbReference type="Pfam" id="PF05119">
    <property type="entry name" value="Terminase_4"/>
    <property type="match status" value="1"/>
</dbReference>
<proteinExistence type="predicted"/>
<dbReference type="EMBL" id="KR131750">
    <property type="protein sequence ID" value="AKG94439.1"/>
    <property type="molecule type" value="Genomic_DNA"/>
</dbReference>
<organism evidence="2 3">
    <name type="scientific">Enterococcus phage Ec-ZZ2</name>
    <dbReference type="NCBI Taxonomy" id="1647400"/>
    <lineage>
        <taxon>Viruses</taxon>
        <taxon>Duplodnaviria</taxon>
        <taxon>Heunggongvirae</taxon>
        <taxon>Uroviricota</taxon>
        <taxon>Caudoviricetes</taxon>
        <taxon>Efquatrovirus</taxon>
        <taxon>Efquatrovirus EcZZ2</taxon>
    </lineage>
</organism>
<dbReference type="OrthoDB" id="11862at10239"/>
<reference evidence="3" key="1">
    <citation type="submission" date="2015-04" db="EMBL/GenBank/DDBJ databases">
        <authorList>
            <person name="Sun Y."/>
            <person name="Li J."/>
            <person name="Shi H."/>
            <person name="Su S."/>
            <person name="Zhang Z."/>
        </authorList>
    </citation>
    <scope>NUCLEOTIDE SEQUENCE [LARGE SCALE GENOMIC DNA]</scope>
</reference>
<feature type="region of interest" description="Disordered" evidence="1">
    <location>
        <begin position="137"/>
        <end position="157"/>
    </location>
</feature>
<dbReference type="RefSeq" id="YP_009303736.1">
    <property type="nucleotide sequence ID" value="NC_031260.1"/>
</dbReference>
<dbReference type="GeneID" id="29123242"/>
<dbReference type="Proteomes" id="UP000204463">
    <property type="component" value="Segment"/>
</dbReference>
<evidence type="ECO:0000256" key="1">
    <source>
        <dbReference type="SAM" id="MobiDB-lite"/>
    </source>
</evidence>
<name>A0A139ZVZ7_9CAUD</name>
<protein>
    <submittedName>
        <fullName evidence="2">Terminase small subunit</fullName>
    </submittedName>
</protein>
<gene>
    <name evidence="2" type="ORF">ZZ2_037</name>
</gene>